<reference evidence="1" key="1">
    <citation type="submission" date="2020-02" db="EMBL/GenBank/DDBJ databases">
        <authorList>
            <person name="Meier V. D."/>
        </authorList>
    </citation>
    <scope>NUCLEOTIDE SEQUENCE</scope>
    <source>
        <strain evidence="1">AVDCRST_MAG59</strain>
    </source>
</reference>
<dbReference type="EMBL" id="CADCWF010000354">
    <property type="protein sequence ID" value="CAA9582438.1"/>
    <property type="molecule type" value="Genomic_DNA"/>
</dbReference>
<proteinExistence type="predicted"/>
<dbReference type="AlphaFoldDB" id="A0A6J4VL25"/>
<evidence type="ECO:0000313" key="1">
    <source>
        <dbReference type="EMBL" id="CAA9582438.1"/>
    </source>
</evidence>
<gene>
    <name evidence="1" type="ORF">AVDCRST_MAG59-4960</name>
</gene>
<organism evidence="1">
    <name type="scientific">uncultured Thermomicrobiales bacterium</name>
    <dbReference type="NCBI Taxonomy" id="1645740"/>
    <lineage>
        <taxon>Bacteria</taxon>
        <taxon>Pseudomonadati</taxon>
        <taxon>Thermomicrobiota</taxon>
        <taxon>Thermomicrobia</taxon>
        <taxon>Thermomicrobiales</taxon>
        <taxon>environmental samples</taxon>
    </lineage>
</organism>
<name>A0A6J4VL25_9BACT</name>
<sequence length="102" mass="10080">CCSTADCPAGQTCTEPAPPAARAAARPGRCVVPCSPERRCGTAADPVCCGASEVCVGSGDARACCPYARRCGGPAPEATICCGADQACVGIPPDQRCAYGKG</sequence>
<protein>
    <submittedName>
        <fullName evidence="1">Uncharacterized protein</fullName>
    </submittedName>
</protein>
<accession>A0A6J4VL25</accession>
<feature type="non-terminal residue" evidence="1">
    <location>
        <position position="1"/>
    </location>
</feature>